<evidence type="ECO:0000313" key="1">
    <source>
        <dbReference type="EMBL" id="MCD9097047.1"/>
    </source>
</evidence>
<gene>
    <name evidence="1" type="ORF">LTT95_08855</name>
</gene>
<keyword evidence="2" id="KW-1185">Reference proteome</keyword>
<dbReference type="RefSeq" id="WP_232135984.1">
    <property type="nucleotide sequence ID" value="NZ_JAJQKU010000002.1"/>
</dbReference>
<reference evidence="1" key="1">
    <citation type="submission" date="2021-12" db="EMBL/GenBank/DDBJ databases">
        <authorList>
            <person name="Ulrich A."/>
        </authorList>
    </citation>
    <scope>NUCLEOTIDE SEQUENCE</scope>
    <source>
        <strain evidence="1">A1P009</strain>
    </source>
</reference>
<dbReference type="Proteomes" id="UP001430360">
    <property type="component" value="Unassembled WGS sequence"/>
</dbReference>
<name>A0ABS8UC11_9GAMM</name>
<dbReference type="EMBL" id="JAJQKU010000002">
    <property type="protein sequence ID" value="MCD9097047.1"/>
    <property type="molecule type" value="Genomic_DNA"/>
</dbReference>
<protein>
    <submittedName>
        <fullName evidence="1">Uncharacterized protein</fullName>
    </submittedName>
</protein>
<evidence type="ECO:0000313" key="2">
    <source>
        <dbReference type="Proteomes" id="UP001430360"/>
    </source>
</evidence>
<reference evidence="1" key="2">
    <citation type="journal article" date="2022" name="Syst. Appl. Microbiol.">
        <title>Physiological and genomic characterisation of Luteimonas fraxinea sp. nov., a bacterial species associated with trees tolerant to ash dieback.</title>
        <authorList>
            <person name="Ulrich K."/>
            <person name="Becker R."/>
            <person name="Behrendt U."/>
            <person name="Kube M."/>
            <person name="Schneck V."/>
            <person name="Ulrich A."/>
        </authorList>
    </citation>
    <scope>NUCLEOTIDE SEQUENCE</scope>
    <source>
        <strain evidence="1">A1P009</strain>
    </source>
</reference>
<proteinExistence type="predicted"/>
<accession>A0ABS8UC11</accession>
<sequence length="98" mass="10583">MSDTDFADMHADVMAEFGQAGFVARGVDEPVPVTVVIDRGVAQTDDYGRVVRRVDIASFLVAEWQPQAGDRLTVGAWTKAVQTLDDDDGFVAKAVMHG</sequence>
<comment type="caution">
    <text evidence="1">The sequence shown here is derived from an EMBL/GenBank/DDBJ whole genome shotgun (WGS) entry which is preliminary data.</text>
</comment>
<organism evidence="1 2">
    <name type="scientific">Luteimonas fraxinea</name>
    <dbReference type="NCBI Taxonomy" id="2901869"/>
    <lineage>
        <taxon>Bacteria</taxon>
        <taxon>Pseudomonadati</taxon>
        <taxon>Pseudomonadota</taxon>
        <taxon>Gammaproteobacteria</taxon>
        <taxon>Lysobacterales</taxon>
        <taxon>Lysobacteraceae</taxon>
        <taxon>Luteimonas</taxon>
    </lineage>
</organism>